<gene>
    <name evidence="2" type="ORF">COT52_01460</name>
</gene>
<name>A0A2H0X7R2_UNCKA</name>
<sequence>MSLLSSEKLNSLSQNCPFLKKIFCGKKGASQLKPIVFSTDKKGVFVVLSTIGLLLVAAAIPFSVALLSHNQDLRTAASGTFWGDKIFCQGGNLCPDGRCEGDTWYDCNGCPAGKARLVTQIICDQYKKSQCYYECKR</sequence>
<reference evidence="3" key="1">
    <citation type="submission" date="2017-09" db="EMBL/GenBank/DDBJ databases">
        <title>Depth-based differentiation of microbial function through sediment-hosted aquifers and enrichment of novel symbionts in the deep terrestrial subsurface.</title>
        <authorList>
            <person name="Probst A.J."/>
            <person name="Ladd B."/>
            <person name="Jarett J.K."/>
            <person name="Geller-Mcgrath D.E."/>
            <person name="Sieber C.M.K."/>
            <person name="Emerson J.B."/>
            <person name="Anantharaman K."/>
            <person name="Thomas B.C."/>
            <person name="Malmstrom R."/>
            <person name="Stieglmeier M."/>
            <person name="Klingl A."/>
            <person name="Woyke T."/>
            <person name="Ryan C.M."/>
            <person name="Banfield J.F."/>
        </authorList>
    </citation>
    <scope>NUCLEOTIDE SEQUENCE [LARGE SCALE GENOMIC DNA]</scope>
</reference>
<feature type="transmembrane region" description="Helical" evidence="1">
    <location>
        <begin position="44"/>
        <end position="67"/>
    </location>
</feature>
<organism evidence="2 3">
    <name type="scientific">candidate division WWE3 bacterium CG08_land_8_20_14_0_20_43_13</name>
    <dbReference type="NCBI Taxonomy" id="1975087"/>
    <lineage>
        <taxon>Bacteria</taxon>
        <taxon>Katanobacteria</taxon>
    </lineage>
</organism>
<evidence type="ECO:0000256" key="1">
    <source>
        <dbReference type="SAM" id="Phobius"/>
    </source>
</evidence>
<keyword evidence="1" id="KW-0472">Membrane</keyword>
<keyword evidence="1" id="KW-0812">Transmembrane</keyword>
<evidence type="ECO:0000313" key="3">
    <source>
        <dbReference type="Proteomes" id="UP000231414"/>
    </source>
</evidence>
<accession>A0A2H0X7R2</accession>
<dbReference type="AlphaFoldDB" id="A0A2H0X7R2"/>
<dbReference type="EMBL" id="PEYW01000021">
    <property type="protein sequence ID" value="PIS20885.1"/>
    <property type="molecule type" value="Genomic_DNA"/>
</dbReference>
<comment type="caution">
    <text evidence="2">The sequence shown here is derived from an EMBL/GenBank/DDBJ whole genome shotgun (WGS) entry which is preliminary data.</text>
</comment>
<proteinExistence type="predicted"/>
<dbReference type="Proteomes" id="UP000231414">
    <property type="component" value="Unassembled WGS sequence"/>
</dbReference>
<keyword evidence="1" id="KW-1133">Transmembrane helix</keyword>
<protein>
    <submittedName>
        <fullName evidence="2">Uncharacterized protein</fullName>
    </submittedName>
</protein>
<evidence type="ECO:0000313" key="2">
    <source>
        <dbReference type="EMBL" id="PIS20885.1"/>
    </source>
</evidence>